<keyword evidence="7" id="KW-1185">Reference proteome</keyword>
<feature type="domain" description="Periplasmic binding protein" evidence="5">
    <location>
        <begin position="49"/>
        <end position="299"/>
    </location>
</feature>
<dbReference type="RefSeq" id="WP_110395562.1">
    <property type="nucleotide sequence ID" value="NZ_JBHUHB010000001.1"/>
</dbReference>
<comment type="subcellular location">
    <subcellularLocation>
        <location evidence="1">Cell envelope</location>
    </subcellularLocation>
</comment>
<evidence type="ECO:0000313" key="6">
    <source>
        <dbReference type="EMBL" id="PXW86667.1"/>
    </source>
</evidence>
<dbReference type="GO" id="GO:0030313">
    <property type="term" value="C:cell envelope"/>
    <property type="evidence" value="ECO:0007669"/>
    <property type="project" value="UniProtKB-SubCell"/>
</dbReference>
<dbReference type="PROSITE" id="PS51257">
    <property type="entry name" value="PROKAR_LIPOPROTEIN"/>
    <property type="match status" value="1"/>
</dbReference>
<dbReference type="Gene3D" id="3.40.50.2300">
    <property type="match status" value="2"/>
</dbReference>
<dbReference type="Proteomes" id="UP000247978">
    <property type="component" value="Unassembled WGS sequence"/>
</dbReference>
<dbReference type="PANTHER" id="PTHR46847:SF1">
    <property type="entry name" value="D-ALLOSE-BINDING PERIPLASMIC PROTEIN-RELATED"/>
    <property type="match status" value="1"/>
</dbReference>
<dbReference type="GO" id="GO:0030246">
    <property type="term" value="F:carbohydrate binding"/>
    <property type="evidence" value="ECO:0007669"/>
    <property type="project" value="UniProtKB-ARBA"/>
</dbReference>
<proteinExistence type="inferred from homology"/>
<dbReference type="EMBL" id="QJJQ01000007">
    <property type="protein sequence ID" value="PXW86667.1"/>
    <property type="molecule type" value="Genomic_DNA"/>
</dbReference>
<gene>
    <name evidence="6" type="ORF">DFR56_107189</name>
</gene>
<comment type="similarity">
    <text evidence="2">Belongs to the bacterial solute-binding protein 2 family.</text>
</comment>
<dbReference type="OrthoDB" id="6196975at2"/>
<feature type="signal peptide" evidence="4">
    <location>
        <begin position="1"/>
        <end position="21"/>
    </location>
</feature>
<reference evidence="6 7" key="1">
    <citation type="submission" date="2018-05" db="EMBL/GenBank/DDBJ databases">
        <title>Genomic Encyclopedia of Type Strains, Phase IV (KMG-IV): sequencing the most valuable type-strain genomes for metagenomic binning, comparative biology and taxonomic classification.</title>
        <authorList>
            <person name="Goeker M."/>
        </authorList>
    </citation>
    <scope>NUCLEOTIDE SEQUENCE [LARGE SCALE GENOMIC DNA]</scope>
    <source>
        <strain evidence="6 7">DSM 28556</strain>
    </source>
</reference>
<keyword evidence="3 4" id="KW-0732">Signal</keyword>
<name>A0A2V3VXE5_9BACI</name>
<feature type="chain" id="PRO_5039245522" evidence="4">
    <location>
        <begin position="22"/>
        <end position="331"/>
    </location>
</feature>
<evidence type="ECO:0000313" key="7">
    <source>
        <dbReference type="Proteomes" id="UP000247978"/>
    </source>
</evidence>
<evidence type="ECO:0000259" key="5">
    <source>
        <dbReference type="Pfam" id="PF13407"/>
    </source>
</evidence>
<dbReference type="CDD" id="cd01536">
    <property type="entry name" value="PBP1_ABC_sugar_binding-like"/>
    <property type="match status" value="1"/>
</dbReference>
<dbReference type="AlphaFoldDB" id="A0A2V3VXE5"/>
<sequence length="331" mass="35446">MKKKYFLTLSLVIISALMLLAGCGSSSSGNESEESADESIDNDSDKPTIAVVLKGSDAEYFKLAEAGAKQAFEDFDVNGKFLAASTQTQEQELINILEDLSTESPEALVLMPSTGSVIPTLSKYSDADIPVLLIDTDLDWEDKVTYIGTDNYTAGQKAGEYLTSILSEGDEVAIIEGVSGAAQNEARVSGAKDKLEEHGLKVVTVQAADFDRTKAVNVMENIITAHPNIKGVFTANDEMALGALQAINASNLEIPVIGIDGTSDALKSISQGDLDAVIQQLPYQMAYIGVENAIRAINDETVEEKIDSGIDLITNENAQEKLDEVNDWLGK</sequence>
<dbReference type="PANTHER" id="PTHR46847">
    <property type="entry name" value="D-ALLOSE-BINDING PERIPLASMIC PROTEIN-RELATED"/>
    <property type="match status" value="1"/>
</dbReference>
<dbReference type="InterPro" id="IPR025997">
    <property type="entry name" value="SBP_2_dom"/>
</dbReference>
<evidence type="ECO:0000256" key="4">
    <source>
        <dbReference type="SAM" id="SignalP"/>
    </source>
</evidence>
<protein>
    <submittedName>
        <fullName evidence="6">Monosaccharide ABC transporter substrate-binding protein (CUT2 family)</fullName>
    </submittedName>
</protein>
<organism evidence="6 7">
    <name type="scientific">Pseudogracilibacillus auburnensis</name>
    <dbReference type="NCBI Taxonomy" id="1494959"/>
    <lineage>
        <taxon>Bacteria</taxon>
        <taxon>Bacillati</taxon>
        <taxon>Bacillota</taxon>
        <taxon>Bacilli</taxon>
        <taxon>Bacillales</taxon>
        <taxon>Bacillaceae</taxon>
        <taxon>Pseudogracilibacillus</taxon>
    </lineage>
</organism>
<comment type="caution">
    <text evidence="6">The sequence shown here is derived from an EMBL/GenBank/DDBJ whole genome shotgun (WGS) entry which is preliminary data.</text>
</comment>
<evidence type="ECO:0000256" key="2">
    <source>
        <dbReference type="ARBA" id="ARBA00007639"/>
    </source>
</evidence>
<dbReference type="Pfam" id="PF13407">
    <property type="entry name" value="Peripla_BP_4"/>
    <property type="match status" value="1"/>
</dbReference>
<evidence type="ECO:0000256" key="1">
    <source>
        <dbReference type="ARBA" id="ARBA00004196"/>
    </source>
</evidence>
<evidence type="ECO:0000256" key="3">
    <source>
        <dbReference type="ARBA" id="ARBA00022729"/>
    </source>
</evidence>
<dbReference type="InterPro" id="IPR028082">
    <property type="entry name" value="Peripla_BP_I"/>
</dbReference>
<accession>A0A2V3VXE5</accession>
<dbReference type="SUPFAM" id="SSF53822">
    <property type="entry name" value="Periplasmic binding protein-like I"/>
    <property type="match status" value="1"/>
</dbReference>